<protein>
    <submittedName>
        <fullName evidence="2">Uncharacterized protein</fullName>
    </submittedName>
</protein>
<name>A0A3A9AD42_9FIRM</name>
<evidence type="ECO:0000256" key="1">
    <source>
        <dbReference type="SAM" id="Phobius"/>
    </source>
</evidence>
<feature type="transmembrane region" description="Helical" evidence="1">
    <location>
        <begin position="45"/>
        <end position="62"/>
    </location>
</feature>
<gene>
    <name evidence="2" type="ORF">D7V94_18155</name>
</gene>
<organism evidence="2 3">
    <name type="scientific">Parablautia intestinalis</name>
    <dbReference type="NCBI Taxonomy" id="2320100"/>
    <lineage>
        <taxon>Bacteria</taxon>
        <taxon>Bacillati</taxon>
        <taxon>Bacillota</taxon>
        <taxon>Clostridia</taxon>
        <taxon>Lachnospirales</taxon>
        <taxon>Lachnospiraceae</taxon>
        <taxon>Parablautia</taxon>
    </lineage>
</organism>
<dbReference type="EMBL" id="RAYQ01000023">
    <property type="protein sequence ID" value="RKI89379.1"/>
    <property type="molecule type" value="Genomic_DNA"/>
</dbReference>
<feature type="transmembrane region" description="Helical" evidence="1">
    <location>
        <begin position="327"/>
        <end position="347"/>
    </location>
</feature>
<proteinExistence type="predicted"/>
<dbReference type="Proteomes" id="UP000280696">
    <property type="component" value="Unassembled WGS sequence"/>
</dbReference>
<evidence type="ECO:0000313" key="2">
    <source>
        <dbReference type="EMBL" id="RKI89379.1"/>
    </source>
</evidence>
<keyword evidence="1" id="KW-0812">Transmembrane</keyword>
<feature type="transmembrane region" description="Helical" evidence="1">
    <location>
        <begin position="269"/>
        <end position="291"/>
    </location>
</feature>
<keyword evidence="1" id="KW-0472">Membrane</keyword>
<feature type="transmembrane region" description="Helical" evidence="1">
    <location>
        <begin position="297"/>
        <end position="315"/>
    </location>
</feature>
<keyword evidence="1" id="KW-1133">Transmembrane helix</keyword>
<accession>A0A3A9AD42</accession>
<reference evidence="2 3" key="1">
    <citation type="submission" date="2018-09" db="EMBL/GenBank/DDBJ databases">
        <title>Murine metabolic-syndrome-specific gut microbial biobank.</title>
        <authorList>
            <person name="Liu C."/>
        </authorList>
    </citation>
    <scope>NUCLEOTIDE SEQUENCE [LARGE SCALE GENOMIC DNA]</scope>
    <source>
        <strain evidence="2 3">0.1xD8-82</strain>
    </source>
</reference>
<sequence length="373" mass="41931">MEEREVSGLEVLESLSAGKEMELKVKSRLRIYGILGKQYLLKYRWWFFFMILFSLAAGAAQVRSAGGEMNYRGIAVGVCWSDEMGRELLSKLEEEKGIFRFQGFENLSEMIREVENGNLECGYELSENFYEELLKGKARGQVTLYYSPASSAHEISYETVFANLFEMLSGDILRGYLRENGYGDERGQDADRLLALNSRYAGDGSTFHFVYELAGERESEAPENLNSFRGCMAVMMYLMCLLGLGNVLEQERVFGALPGALGKRMKSGCLHGAVLGSVLTGGFCVLLRGMAGQNAGLGKEIAALLLYAILLEVYVRILRIFIRQSRILYGLIPVLLLGSCLFCPVFIRMGNYLPAAVWVSRIFPVTYYLEFFF</sequence>
<evidence type="ECO:0000313" key="3">
    <source>
        <dbReference type="Proteomes" id="UP000280696"/>
    </source>
</evidence>
<dbReference type="AlphaFoldDB" id="A0A3A9AD42"/>
<comment type="caution">
    <text evidence="2">The sequence shown here is derived from an EMBL/GenBank/DDBJ whole genome shotgun (WGS) entry which is preliminary data.</text>
</comment>
<keyword evidence="3" id="KW-1185">Reference proteome</keyword>